<feature type="domain" description="DUF305" evidence="2">
    <location>
        <begin position="36"/>
        <end position="122"/>
    </location>
</feature>
<dbReference type="RefSeq" id="WP_238246373.1">
    <property type="nucleotide sequence ID" value="NZ_BPQP01000087.1"/>
</dbReference>
<proteinExistence type="predicted"/>
<dbReference type="PANTHER" id="PTHR36933:SF1">
    <property type="entry name" value="SLL0788 PROTEIN"/>
    <property type="match status" value="1"/>
</dbReference>
<dbReference type="EMBL" id="BPQP01000087">
    <property type="protein sequence ID" value="GJD97294.1"/>
    <property type="molecule type" value="Genomic_DNA"/>
</dbReference>
<accession>A0ABQ4S484</accession>
<dbReference type="PANTHER" id="PTHR36933">
    <property type="entry name" value="SLL0788 PROTEIN"/>
    <property type="match status" value="1"/>
</dbReference>
<evidence type="ECO:0000313" key="4">
    <source>
        <dbReference type="Proteomes" id="UP001055125"/>
    </source>
</evidence>
<dbReference type="InterPro" id="IPR012347">
    <property type="entry name" value="Ferritin-like"/>
</dbReference>
<evidence type="ECO:0000313" key="3">
    <source>
        <dbReference type="EMBL" id="GJD97294.1"/>
    </source>
</evidence>
<reference evidence="3" key="2">
    <citation type="submission" date="2021-08" db="EMBL/GenBank/DDBJ databases">
        <authorList>
            <person name="Tani A."/>
            <person name="Ola A."/>
            <person name="Ogura Y."/>
            <person name="Katsura K."/>
            <person name="Hayashi T."/>
        </authorList>
    </citation>
    <scope>NUCLEOTIDE SEQUENCE</scope>
    <source>
        <strain evidence="3">DSM 19015</strain>
    </source>
</reference>
<evidence type="ECO:0000256" key="1">
    <source>
        <dbReference type="SAM" id="MobiDB-lite"/>
    </source>
</evidence>
<reference evidence="3" key="1">
    <citation type="journal article" date="2021" name="Front. Microbiol.">
        <title>Comprehensive Comparative Genomics and Phenotyping of Methylobacterium Species.</title>
        <authorList>
            <person name="Alessa O."/>
            <person name="Ogura Y."/>
            <person name="Fujitani Y."/>
            <person name="Takami H."/>
            <person name="Hayashi T."/>
            <person name="Sahin N."/>
            <person name="Tani A."/>
        </authorList>
    </citation>
    <scope>NUCLEOTIDE SEQUENCE</scope>
    <source>
        <strain evidence="3">DSM 19015</strain>
    </source>
</reference>
<dbReference type="InterPro" id="IPR005183">
    <property type="entry name" value="DUF305_CopM-like"/>
</dbReference>
<protein>
    <recommendedName>
        <fullName evidence="2">DUF305 domain-containing protein</fullName>
    </recommendedName>
</protein>
<dbReference type="Gene3D" id="1.20.1260.10">
    <property type="match status" value="1"/>
</dbReference>
<gene>
    <name evidence="3" type="ORF">OCOJLMKI_4523</name>
</gene>
<dbReference type="Proteomes" id="UP001055125">
    <property type="component" value="Unassembled WGS sequence"/>
</dbReference>
<sequence length="156" mass="16541">MPRLAVPLIVAGMTLGGMALGYGAALSQAEPAHRHTAHPPEPADGGFDALMARSMERMHADMAVPPSGDPDRDFAAMMIPHHQGAIDMAKAQLIHGRDPVLRRLAQGIIVEQGQEIEVMRRALADRAPAAGTVPLAPVPHPHHHDAAPTPEQGPTR</sequence>
<evidence type="ECO:0000259" key="2">
    <source>
        <dbReference type="Pfam" id="PF03713"/>
    </source>
</evidence>
<keyword evidence="4" id="KW-1185">Reference proteome</keyword>
<comment type="caution">
    <text evidence="3">The sequence shown here is derived from an EMBL/GenBank/DDBJ whole genome shotgun (WGS) entry which is preliminary data.</text>
</comment>
<dbReference type="Pfam" id="PF03713">
    <property type="entry name" value="DUF305"/>
    <property type="match status" value="1"/>
</dbReference>
<name>A0ABQ4S484_9HYPH</name>
<organism evidence="3 4">
    <name type="scientific">Methylobacterium iners</name>
    <dbReference type="NCBI Taxonomy" id="418707"/>
    <lineage>
        <taxon>Bacteria</taxon>
        <taxon>Pseudomonadati</taxon>
        <taxon>Pseudomonadota</taxon>
        <taxon>Alphaproteobacteria</taxon>
        <taxon>Hyphomicrobiales</taxon>
        <taxon>Methylobacteriaceae</taxon>
        <taxon>Methylobacterium</taxon>
    </lineage>
</organism>
<feature type="region of interest" description="Disordered" evidence="1">
    <location>
        <begin position="131"/>
        <end position="156"/>
    </location>
</feature>